<gene>
    <name evidence="1" type="ORF">BCT23_10010</name>
</gene>
<dbReference type="Pfam" id="PF06996">
    <property type="entry name" value="T6SS_TssG"/>
    <property type="match status" value="1"/>
</dbReference>
<dbReference type="InterPro" id="IPR010732">
    <property type="entry name" value="T6SS_TssG-like"/>
</dbReference>
<name>A0A2N7LFE9_9GAMM</name>
<comment type="caution">
    <text evidence="1">The sequence shown here is derived from an EMBL/GenBank/DDBJ whole genome shotgun (WGS) entry which is preliminary data.</text>
</comment>
<dbReference type="RefSeq" id="WP_102390179.1">
    <property type="nucleotide sequence ID" value="NZ_MDAL01000008.1"/>
</dbReference>
<proteinExistence type="predicted"/>
<reference evidence="2" key="1">
    <citation type="submission" date="2016-07" db="EMBL/GenBank/DDBJ databases">
        <title>Nontailed viruses are major unrecognized killers of bacteria in the ocean.</title>
        <authorList>
            <person name="Kauffman K."/>
            <person name="Hussain F."/>
            <person name="Yang J."/>
            <person name="Arevalo P."/>
            <person name="Brown J."/>
            <person name="Cutler M."/>
            <person name="Kelly L."/>
            <person name="Polz M.F."/>
        </authorList>
    </citation>
    <scope>NUCLEOTIDE SEQUENCE [LARGE SCALE GENOMIC DNA]</scope>
    <source>
        <strain evidence="2">10N.261.45.A10</strain>
    </source>
</reference>
<dbReference type="AlphaFoldDB" id="A0A2N7LFE9"/>
<dbReference type="PANTHER" id="PTHR35564:SF4">
    <property type="entry name" value="CYTOPLASMIC PROTEIN"/>
    <property type="match status" value="1"/>
</dbReference>
<organism evidence="1 2">
    <name type="scientific">Enterovibrio norvegicus</name>
    <dbReference type="NCBI Taxonomy" id="188144"/>
    <lineage>
        <taxon>Bacteria</taxon>
        <taxon>Pseudomonadati</taxon>
        <taxon>Pseudomonadota</taxon>
        <taxon>Gammaproteobacteria</taxon>
        <taxon>Vibrionales</taxon>
        <taxon>Vibrionaceae</taxon>
        <taxon>Enterovibrio</taxon>
    </lineage>
</organism>
<accession>A0A2N7LFE9</accession>
<evidence type="ECO:0000313" key="1">
    <source>
        <dbReference type="EMBL" id="PMN94184.1"/>
    </source>
</evidence>
<dbReference type="Proteomes" id="UP000235387">
    <property type="component" value="Unassembled WGS sequence"/>
</dbReference>
<dbReference type="STRING" id="1190603.A1OO_09975"/>
<dbReference type="PANTHER" id="PTHR35564">
    <property type="match status" value="1"/>
</dbReference>
<sequence>MQKPSLKGWVEHPYLASLQSSWQLVKHHAQAQGVRPNIRFKAARLPAYYHSEIVFVERSMNDDWQITTSLPGLSGAKGVMPRSLYKEAIQAVFDEEDHAMADFFDSFNNRYYRLLCQTENKHNLSAQCEEETFDWASYRPSITRLLINLHGAVGSAEGIPASHFVQYTGLIGLKVTCPETLRCMLEDYFGYPFDVERSALSYQPISQDALTQIGMSGKNRALGFDALIGKKAAMVGQKLDVKIRPQNYDDYRAIRRDKRLVSAINQMVTQYIGVNLKFRLLMKVDGQFLPRLSLSETQQKGQQLGQSAWIRTQDNKMTFVEMPLKG</sequence>
<protein>
    <submittedName>
        <fullName evidence="1">Type VI secretion protein VasB-1</fullName>
    </submittedName>
</protein>
<dbReference type="EMBL" id="MDAL01000008">
    <property type="protein sequence ID" value="PMN94184.1"/>
    <property type="molecule type" value="Genomic_DNA"/>
</dbReference>
<evidence type="ECO:0000313" key="2">
    <source>
        <dbReference type="Proteomes" id="UP000235387"/>
    </source>
</evidence>